<evidence type="ECO:0000313" key="3">
    <source>
        <dbReference type="Proteomes" id="UP000256326"/>
    </source>
</evidence>
<evidence type="ECO:0000256" key="1">
    <source>
        <dbReference type="SAM" id="Phobius"/>
    </source>
</evidence>
<protein>
    <submittedName>
        <fullName evidence="2">Uncharacterized protein</fullName>
    </submittedName>
</protein>
<comment type="caution">
    <text evidence="2">The sequence shown here is derived from an EMBL/GenBank/DDBJ whole genome shotgun (WGS) entry which is preliminary data.</text>
</comment>
<dbReference type="Proteomes" id="UP000256326">
    <property type="component" value="Unassembled WGS sequence"/>
</dbReference>
<feature type="transmembrane region" description="Helical" evidence="1">
    <location>
        <begin position="34"/>
        <end position="52"/>
    </location>
</feature>
<dbReference type="AlphaFoldDB" id="A0A3D9CJS4"/>
<keyword evidence="1" id="KW-0472">Membrane</keyword>
<keyword evidence="1" id="KW-1133">Transmembrane helix</keyword>
<feature type="transmembrane region" description="Helical" evidence="1">
    <location>
        <begin position="95"/>
        <end position="114"/>
    </location>
</feature>
<feature type="transmembrane region" description="Helical" evidence="1">
    <location>
        <begin position="7"/>
        <end position="28"/>
    </location>
</feature>
<feature type="transmembrane region" description="Helical" evidence="1">
    <location>
        <begin position="72"/>
        <end position="89"/>
    </location>
</feature>
<organism evidence="2 3">
    <name type="scientific">Epilithonimonas hispanica</name>
    <dbReference type="NCBI Taxonomy" id="358687"/>
    <lineage>
        <taxon>Bacteria</taxon>
        <taxon>Pseudomonadati</taxon>
        <taxon>Bacteroidota</taxon>
        <taxon>Flavobacteriia</taxon>
        <taxon>Flavobacteriales</taxon>
        <taxon>Weeksellaceae</taxon>
        <taxon>Chryseobacterium group</taxon>
        <taxon>Epilithonimonas</taxon>
    </lineage>
</organism>
<reference evidence="2 3" key="1">
    <citation type="journal article" date="2006" name="Int. J. Syst. Evol. Microbiol.">
        <title>Chryseobacterium hispanicum sp. nov., isolated from the drinking water distribution system of Sevilla, Spain.</title>
        <authorList>
            <person name="Gallego V."/>
            <person name="Garcia M.T."/>
            <person name="Ventosa A."/>
        </authorList>
    </citation>
    <scope>NUCLEOTIDE SEQUENCE [LARGE SCALE GENOMIC DNA]</scope>
    <source>
        <strain evidence="2 3">KCTC 22104</strain>
    </source>
</reference>
<accession>A0A3D9CJS4</accession>
<name>A0A3D9CJS4_9FLAO</name>
<evidence type="ECO:0000313" key="2">
    <source>
        <dbReference type="EMBL" id="REC66001.1"/>
    </source>
</evidence>
<keyword evidence="3" id="KW-1185">Reference proteome</keyword>
<gene>
    <name evidence="2" type="ORF">DRF58_17370</name>
</gene>
<proteinExistence type="predicted"/>
<sequence>MNLNKYLILISICIGLYFLFADTIFSNYHYNNDYSKTISNILLICLIGYSLIGDIKHIKNKNTFQLIDKMYFLYFAVSIFIFIFQHQLLELPINYFNVFWIINNLMVCIIYSLFIKTFLSFKK</sequence>
<dbReference type="EMBL" id="QNUG01000074">
    <property type="protein sequence ID" value="REC66001.1"/>
    <property type="molecule type" value="Genomic_DNA"/>
</dbReference>
<keyword evidence="1" id="KW-0812">Transmembrane</keyword>